<dbReference type="NCBIfam" id="TIGR02523">
    <property type="entry name" value="type_IV_pilV"/>
    <property type="match status" value="1"/>
</dbReference>
<keyword evidence="1" id="KW-1133">Transmembrane helix</keyword>
<dbReference type="Pfam" id="PF07963">
    <property type="entry name" value="N_methyl"/>
    <property type="match status" value="1"/>
</dbReference>
<proteinExistence type="predicted"/>
<gene>
    <name evidence="2" type="primary">pilV</name>
    <name evidence="2" type="ORF">HLB35_08470</name>
</gene>
<sequence length="137" mass="14412">MAYRIAAGRQAGFGLIEVLVALVVLAFGLLGMAALQLNALKSATQSYQRSVATLAAIDAQERLWAALANSPDGNCSGLTASVRSDWQTAWFADSQTPLAALSGHLKGSGCTFEVEVTLNDGNPAYSYTFRLPDLSDA</sequence>
<keyword evidence="1" id="KW-0812">Transmembrane</keyword>
<dbReference type="NCBIfam" id="TIGR02532">
    <property type="entry name" value="IV_pilin_GFxxxE"/>
    <property type="match status" value="1"/>
</dbReference>
<dbReference type="InterPro" id="IPR013362">
    <property type="entry name" value="Pilus_4_PilV"/>
</dbReference>
<organism evidence="2 3">
    <name type="scientific">Vreelandella azerica</name>
    <dbReference type="NCBI Taxonomy" id="2732867"/>
    <lineage>
        <taxon>Bacteria</taxon>
        <taxon>Pseudomonadati</taxon>
        <taxon>Pseudomonadota</taxon>
        <taxon>Gammaproteobacteria</taxon>
        <taxon>Oceanospirillales</taxon>
        <taxon>Halomonadaceae</taxon>
        <taxon>Vreelandella</taxon>
    </lineage>
</organism>
<dbReference type="RefSeq" id="WP_171702263.1">
    <property type="nucleotide sequence ID" value="NZ_JABFHI010000003.1"/>
</dbReference>
<name>A0A7Y3TYH8_9GAMM</name>
<reference evidence="2 3" key="1">
    <citation type="submission" date="2020-05" db="EMBL/GenBank/DDBJ databases">
        <authorList>
            <person name="Ruan W."/>
            <person name="Jeon C.O."/>
            <person name="Chun B.H."/>
        </authorList>
    </citation>
    <scope>NUCLEOTIDE SEQUENCE [LARGE SCALE GENOMIC DNA]</scope>
    <source>
        <strain evidence="2 3">TBZ9</strain>
    </source>
</reference>
<dbReference type="Proteomes" id="UP000588806">
    <property type="component" value="Unassembled WGS sequence"/>
</dbReference>
<evidence type="ECO:0000313" key="3">
    <source>
        <dbReference type="Proteomes" id="UP000588806"/>
    </source>
</evidence>
<dbReference type="EMBL" id="JABFHI010000003">
    <property type="protein sequence ID" value="NOG31792.1"/>
    <property type="molecule type" value="Genomic_DNA"/>
</dbReference>
<dbReference type="AlphaFoldDB" id="A0A7Y3TYH8"/>
<reference evidence="2 3" key="2">
    <citation type="submission" date="2020-06" db="EMBL/GenBank/DDBJ databases">
        <title>Halomonas songnenensis sp. nov., a moderately halophilic bacterium isolated from saline and alkaline soils.</title>
        <authorList>
            <person name="Jiang J."/>
            <person name="Pan Y."/>
        </authorList>
    </citation>
    <scope>NUCLEOTIDE SEQUENCE [LARGE SCALE GENOMIC DNA]</scope>
    <source>
        <strain evidence="2 3">TBZ9</strain>
    </source>
</reference>
<keyword evidence="3" id="KW-1185">Reference proteome</keyword>
<evidence type="ECO:0000256" key="1">
    <source>
        <dbReference type="SAM" id="Phobius"/>
    </source>
</evidence>
<evidence type="ECO:0000313" key="2">
    <source>
        <dbReference type="EMBL" id="NOG31792.1"/>
    </source>
</evidence>
<protein>
    <submittedName>
        <fullName evidence="2">Type IV pilus modification protein PilV</fullName>
    </submittedName>
</protein>
<comment type="caution">
    <text evidence="2">The sequence shown here is derived from an EMBL/GenBank/DDBJ whole genome shotgun (WGS) entry which is preliminary data.</text>
</comment>
<keyword evidence="1" id="KW-0472">Membrane</keyword>
<feature type="transmembrane region" description="Helical" evidence="1">
    <location>
        <begin position="12"/>
        <end position="35"/>
    </location>
</feature>
<accession>A0A7Y3TYH8</accession>
<dbReference type="InterPro" id="IPR012902">
    <property type="entry name" value="N_methyl_site"/>
</dbReference>